<protein>
    <submittedName>
        <fullName evidence="1">Uncharacterized protein</fullName>
    </submittedName>
</protein>
<name>K0IEV3_NITGG</name>
<dbReference type="STRING" id="1237085.Ngar_c13570"/>
<dbReference type="Proteomes" id="UP000008037">
    <property type="component" value="Chromosome"/>
</dbReference>
<dbReference type="HOGENOM" id="CLU_770780_0_0_2"/>
<dbReference type="EMBL" id="CP002408">
    <property type="protein sequence ID" value="AFU58295.1"/>
    <property type="molecule type" value="Genomic_DNA"/>
</dbReference>
<evidence type="ECO:0000313" key="1">
    <source>
        <dbReference type="EMBL" id="AFU58295.1"/>
    </source>
</evidence>
<sequence>MMAERLHSENVTNQEWLQHSGRCKRLAAFALEKGTAGFTRRDIVREGISKNENAAKVMLKRAVDAKIIKVNEEDHSRRRRYYHASVIADVMADFYTQNVTERPTGPARRAMQALELATYDWIESNILQMLPGSPQYIHNMHFRLKLSDKWLASGLYSSLSGEPAKGNRAKRFEKYLSGHFVEGQNRPAAGHLVEFLIYPNGTVVINTSTSRAPHRIETPEDLDALNQWLGRIEQALADVLSCRHSDMVPPVREWILTRCDLNIDIEVPHELQLYGPNLQWKYYGHLFRLYVKSMGDRTVARPEISPSPKEPVTESLAKVFTLAGHEKRLTLHDDQIMEMKGQILSLQKQVAELERRAQT</sequence>
<reference evidence="1 2" key="1">
    <citation type="journal article" date="2012" name="Environ. Microbiol.">
        <title>The genome of the ammonia-oxidizing Candidatus Nitrososphaera gargensis: insights into metabolic versatility and environmental adaptations.</title>
        <authorList>
            <person name="Spang A."/>
            <person name="Poehlein A."/>
            <person name="Offre P."/>
            <person name="Zumbragel S."/>
            <person name="Haider S."/>
            <person name="Rychlik N."/>
            <person name="Nowka B."/>
            <person name="Schmeisser C."/>
            <person name="Lebedeva E.V."/>
            <person name="Rattei T."/>
            <person name="Bohm C."/>
            <person name="Schmid M."/>
            <person name="Galushko A."/>
            <person name="Hatzenpichler R."/>
            <person name="Weinmaier T."/>
            <person name="Daniel R."/>
            <person name="Schleper C."/>
            <person name="Spieck E."/>
            <person name="Streit W."/>
            <person name="Wagner M."/>
        </authorList>
    </citation>
    <scope>NUCLEOTIDE SEQUENCE [LARGE SCALE GENOMIC DNA]</scope>
    <source>
        <strain evidence="2">Ga9.2</strain>
    </source>
</reference>
<keyword evidence="2" id="KW-1185">Reference proteome</keyword>
<organism evidence="1 2">
    <name type="scientific">Nitrososphaera gargensis (strain Ga9.2)</name>
    <dbReference type="NCBI Taxonomy" id="1237085"/>
    <lineage>
        <taxon>Archaea</taxon>
        <taxon>Nitrososphaerota</taxon>
        <taxon>Nitrososphaeria</taxon>
        <taxon>Nitrososphaerales</taxon>
        <taxon>Nitrososphaeraceae</taxon>
        <taxon>Nitrososphaera</taxon>
    </lineage>
</organism>
<proteinExistence type="predicted"/>
<dbReference type="InParanoid" id="K0IEV3"/>
<gene>
    <name evidence="1" type="ordered locus">Ngar_c13570</name>
</gene>
<accession>K0IEV3</accession>
<evidence type="ECO:0000313" key="2">
    <source>
        <dbReference type="Proteomes" id="UP000008037"/>
    </source>
</evidence>
<dbReference type="AlphaFoldDB" id="K0IEV3"/>
<dbReference type="BioCyc" id="CNIT1237085:G1324-1355-MONOMER"/>
<dbReference type="KEGG" id="nga:Ngar_c13570"/>